<feature type="domain" description="SEC7" evidence="7">
    <location>
        <begin position="727"/>
        <end position="915"/>
    </location>
</feature>
<dbReference type="GO" id="GO:0032012">
    <property type="term" value="P:regulation of ARF protein signal transduction"/>
    <property type="evidence" value="ECO:0007669"/>
    <property type="project" value="InterPro"/>
</dbReference>
<comment type="caution">
    <text evidence="8">The sequence shown here is derived from an EMBL/GenBank/DDBJ whole genome shotgun (WGS) entry which is preliminary data.</text>
</comment>
<evidence type="ECO:0000256" key="4">
    <source>
        <dbReference type="ARBA" id="ARBA00023136"/>
    </source>
</evidence>
<comment type="subcellular location">
    <subcellularLocation>
        <location evidence="5">Cytoplasmic vesicle</location>
        <location evidence="5">COPI-coated vesicle membrane</location>
    </subcellularLocation>
</comment>
<gene>
    <name evidence="8" type="ORF">INT43_008262</name>
</gene>
<evidence type="ECO:0000313" key="9">
    <source>
        <dbReference type="Proteomes" id="UP000654370"/>
    </source>
</evidence>
<dbReference type="InterPro" id="IPR016024">
    <property type="entry name" value="ARM-type_fold"/>
</dbReference>
<dbReference type="SMART" id="SM00222">
    <property type="entry name" value="Sec7"/>
    <property type="match status" value="1"/>
</dbReference>
<dbReference type="InterPro" id="IPR000904">
    <property type="entry name" value="Sec7_dom"/>
</dbReference>
<evidence type="ECO:0000259" key="7">
    <source>
        <dbReference type="PROSITE" id="PS50190"/>
    </source>
</evidence>
<evidence type="ECO:0000256" key="6">
    <source>
        <dbReference type="SAM" id="MobiDB-lite"/>
    </source>
</evidence>
<dbReference type="InterPro" id="IPR035999">
    <property type="entry name" value="Sec7_dom_sf"/>
</dbReference>
<feature type="region of interest" description="Disordered" evidence="6">
    <location>
        <begin position="668"/>
        <end position="736"/>
    </location>
</feature>
<feature type="region of interest" description="Disordered" evidence="6">
    <location>
        <begin position="590"/>
        <end position="614"/>
    </location>
</feature>
<feature type="compositionally biased region" description="Polar residues" evidence="6">
    <location>
        <begin position="684"/>
        <end position="721"/>
    </location>
</feature>
<dbReference type="FunFam" id="1.10.1000.11:FF:000003">
    <property type="entry name" value="Brefeldin A-inhibited guanine nucleotide-exchange protein 1"/>
    <property type="match status" value="1"/>
</dbReference>
<dbReference type="EMBL" id="JAEPQZ010000020">
    <property type="protein sequence ID" value="KAG2171536.1"/>
    <property type="molecule type" value="Genomic_DNA"/>
</dbReference>
<reference evidence="8" key="1">
    <citation type="submission" date="2020-12" db="EMBL/GenBank/DDBJ databases">
        <title>Metabolic potential, ecology and presence of endohyphal bacteria is reflected in genomic diversity of Mucoromycotina.</title>
        <authorList>
            <person name="Muszewska A."/>
            <person name="Okrasinska A."/>
            <person name="Steczkiewicz K."/>
            <person name="Drgas O."/>
            <person name="Orlowska M."/>
            <person name="Perlinska-Lenart U."/>
            <person name="Aleksandrzak-Piekarczyk T."/>
            <person name="Szatraj K."/>
            <person name="Zielenkiewicz U."/>
            <person name="Pilsyk S."/>
            <person name="Malc E."/>
            <person name="Mieczkowski P."/>
            <person name="Kruszewska J.S."/>
            <person name="Biernat P."/>
            <person name="Pawlowska J."/>
        </authorList>
    </citation>
    <scope>NUCLEOTIDE SEQUENCE</scope>
    <source>
        <strain evidence="8">WA0000067209</strain>
    </source>
</reference>
<feature type="region of interest" description="Disordered" evidence="6">
    <location>
        <begin position="317"/>
        <end position="385"/>
    </location>
</feature>
<proteinExistence type="predicted"/>
<accession>A0A8H7PCU0</accession>
<dbReference type="InterPro" id="IPR015403">
    <property type="entry name" value="Mon2/Sec7/BIG1-like_HDS"/>
</dbReference>
<dbReference type="Gene3D" id="1.10.220.20">
    <property type="match status" value="1"/>
</dbReference>
<dbReference type="SUPFAM" id="SSF48371">
    <property type="entry name" value="ARM repeat"/>
    <property type="match status" value="1"/>
</dbReference>
<dbReference type="Pfam" id="PF01369">
    <property type="entry name" value="Sec7"/>
    <property type="match status" value="1"/>
</dbReference>
<dbReference type="InterPro" id="IPR023394">
    <property type="entry name" value="Sec7_C_sf"/>
</dbReference>
<dbReference type="CDD" id="cd00171">
    <property type="entry name" value="Sec7"/>
    <property type="match status" value="1"/>
</dbReference>
<dbReference type="GO" id="GO:0015031">
    <property type="term" value="P:protein transport"/>
    <property type="evidence" value="ECO:0007669"/>
    <property type="project" value="UniProtKB-KW"/>
</dbReference>
<keyword evidence="3" id="KW-0653">Protein transport</keyword>
<dbReference type="SUPFAM" id="SSF48425">
    <property type="entry name" value="Sec7 domain"/>
    <property type="match status" value="1"/>
</dbReference>
<dbReference type="Pfam" id="PF20252">
    <property type="entry name" value="BIG2_C"/>
    <property type="match status" value="1"/>
</dbReference>
<dbReference type="InterPro" id="IPR032691">
    <property type="entry name" value="Mon2/Sec7/BIG1-like_HUS"/>
</dbReference>
<evidence type="ECO:0000256" key="1">
    <source>
        <dbReference type="ARBA" id="ARBA00022448"/>
    </source>
</evidence>
<dbReference type="Pfam" id="PF09324">
    <property type="entry name" value="Sec7-like_HDS"/>
    <property type="match status" value="1"/>
</dbReference>
<dbReference type="FunFam" id="1.10.220.20:FF:000002">
    <property type="entry name" value="Brefeldin A-inhibited guanine nucleotide-exchange protein 1"/>
    <property type="match status" value="1"/>
</dbReference>
<feature type="compositionally biased region" description="Basic and acidic residues" evidence="6">
    <location>
        <begin position="590"/>
        <end position="601"/>
    </location>
</feature>
<dbReference type="GO" id="GO:0005085">
    <property type="term" value="F:guanyl-nucleotide exchange factor activity"/>
    <property type="evidence" value="ECO:0007669"/>
    <property type="project" value="InterPro"/>
</dbReference>
<dbReference type="PANTHER" id="PTHR10663">
    <property type="entry name" value="GUANYL-NUCLEOTIDE EXCHANGE FACTOR"/>
    <property type="match status" value="1"/>
</dbReference>
<keyword evidence="9" id="KW-1185">Reference proteome</keyword>
<dbReference type="PANTHER" id="PTHR10663:SF375">
    <property type="entry name" value="LD29171P"/>
    <property type="match status" value="1"/>
</dbReference>
<keyword evidence="1" id="KW-0813">Transport</keyword>
<keyword evidence="4" id="KW-0472">Membrane</keyword>
<evidence type="ECO:0000256" key="5">
    <source>
        <dbReference type="ARBA" id="ARBA00060451"/>
    </source>
</evidence>
<evidence type="ECO:0000256" key="2">
    <source>
        <dbReference type="ARBA" id="ARBA00022490"/>
    </source>
</evidence>
<evidence type="ECO:0000256" key="3">
    <source>
        <dbReference type="ARBA" id="ARBA00022927"/>
    </source>
</evidence>
<feature type="compositionally biased region" description="Basic and acidic residues" evidence="6">
    <location>
        <begin position="341"/>
        <end position="354"/>
    </location>
</feature>
<sequence>MAASPSASTVNVSSSRSSLQMQTTTSSAVFIVNALEKIAAAREARRNKQLKEAIQHALDVYKNNEPAPDGQNRFSVILAALQGTISTGTTNLVVIALDCLGKLISYNYVKDEPKAMESVVDLICECFVGESTDEKIQLQIVKALLDAVLSQSNPVHQSSLLKAIRTTYNIFLLSRNSANQNLAQYTLTQMVQHVFSRVNTDAPPPPSAIIVSTPNPTADQDEEGNTPAIDGGVENRTATAAKAVNGDDTYKKADDGEVNEDELKLQSLKDEIIAEAAQARLETVSGTDNSKSPADILGDTEQVFEDHSVPEALAVSSVQVTEDDASKVPTTQVPEQNLESTDEKHAEAEVRKANSDSSNEQEQKEPMTLQSMENRPSFEPESKPIYNSQDDLYAKDAFLVFRALCNLSMKPITTDGNDLKSYSMRSKLLSLHLISIILTAHHAVFTSPGVVLISLQPNGTITATPFIQAAKKNLCVSLSRNAVSVTPQVFDISLEIFWKVVQNLRMYLKKEIEVFFTTIFLPILEMRNASYQQKHSLLNKVVLRICSDPQTLVEIYLNYDCDKEALDNIYERLVNVLSRITTTHAVNVPGKEHPEMRHTADKTQSGQVNGTSVVIPPRLTTDTVQPNERHNAAANQPSEMALKYKSLESLVAVLRSLVTWYNNGAVSVSTNGEDEPTPRESEDQQQPNSAEGLTNHSNTSMPRLSPASSNPLIANGTSSSALDDPEQFESRKHRKQMQQEGVRLFNWKAKKGIQYLHKHGFINVEDHADVAKFLLNTDGLNKTMLGEYLGEGEAENISIMHAFVDEMNFNNMQFTDALRFFLQSFRLPGEGQKIDRFMLKFAERYLDGNPGIFANADTAYVLAYSVVMLNTDQHSPQVKSRMSLEEFIKNNRGINDDADLPQELLEGIYNEIKSNEIIMNDEHEGAASALFTASNSNAGGPLGMVGLQNALMNAGITRDVKGEAYQAVTEEMGSKTEAMFKTMLGGKRRQAAAVGAGAITFYSASHIEHVRPMFEVAWMSFLAGISGPLQESDDTETVNLCLDGFKYAIRTICLFHTIHSEDNMNLQRDAFVTTLTKFTFLTNYSEMKFKNVQAIKALLDVAATDGNHLKGSWKEILTTVSQLERFQLITTGAGVEQNQAGDSVGRRGGRNSASVDLSRRSSNFTTANGRRLNRTNTVITEEVATAGSSHSLVLAVDKLFTSTVNLNGEAIVDFVRALCETSWEEIMSSSQMEHPRMYSLQKLVEISYYNMGRIRLEWSNVWAILGEHFNQVGCQSNFNIAFFALDSLRQLSMQFLEKEELAHFKFQKDFLMPFEYILANNQDVAIKDMVLRCLTQMIQARAHHIRSGWKTMFAVFAKGACESSESIVSMTFDIVRSLSNERFSDIVANGTFPDFVSCLSEFSKNRKFQKISLPALDMIKSTVPRMIGLAEQNQTIVINDANAAAGRVVQSGEDFLIKFWFAILFGFKEVTMKSDDVEVRRRALQYLFEALKEHGATFSAEFWNTVTRQIIFPLFEDLRPDSEHQRTMSDEDFSVWMSTTMIEALRSVVDLYTFYFDNMRDMMKHVLSLFSLCILQENDTLARIGCECLQQYVEANVEKFDESSWELVTETFVDLFDKTTAQSLFDDTQDLLERSRQNPDEVFSVSEERQRAFSHIIMKCVLQLLLIQTVNDLLSKDTVYIAFPARHLMVVMDCLGQSFHFAERFNNDNELRMALWRFGFMKQLPNLLKQETSSGACYVTNLMRMFANIENIEDRDERREDIEKTLIPLCNEIFALYSELDHETKPKNIAAWTPVVVSILSGLTNMQDQDFLKHLPQFYESSINMLAQDNLIPEIRVVLRTLLLRVGKAYNISSSTAA</sequence>
<dbReference type="GO" id="GO:0030663">
    <property type="term" value="C:COPI-coated vesicle membrane"/>
    <property type="evidence" value="ECO:0007669"/>
    <property type="project" value="UniProtKB-SubCell"/>
</dbReference>
<feature type="compositionally biased region" description="Polar residues" evidence="6">
    <location>
        <begin position="602"/>
        <end position="612"/>
    </location>
</feature>
<name>A0A8H7PCU0_MORIS</name>
<protein>
    <recommendedName>
        <fullName evidence="7">SEC7 domain-containing protein</fullName>
    </recommendedName>
</protein>
<feature type="compositionally biased region" description="Polar residues" evidence="6">
    <location>
        <begin position="328"/>
        <end position="339"/>
    </location>
</feature>
<dbReference type="OrthoDB" id="18431at2759"/>
<dbReference type="Pfam" id="PF12783">
    <property type="entry name" value="Sec7-like_HUS"/>
    <property type="match status" value="1"/>
</dbReference>
<organism evidence="8 9">
    <name type="scientific">Mortierella isabellina</name>
    <name type="common">Filamentous fungus</name>
    <name type="synonym">Umbelopsis isabellina</name>
    <dbReference type="NCBI Taxonomy" id="91625"/>
    <lineage>
        <taxon>Eukaryota</taxon>
        <taxon>Fungi</taxon>
        <taxon>Fungi incertae sedis</taxon>
        <taxon>Mucoromycota</taxon>
        <taxon>Mucoromycotina</taxon>
        <taxon>Umbelopsidomycetes</taxon>
        <taxon>Umbelopsidales</taxon>
        <taxon>Umbelopsidaceae</taxon>
        <taxon>Umbelopsis</taxon>
    </lineage>
</organism>
<dbReference type="Proteomes" id="UP000654370">
    <property type="component" value="Unassembled WGS sequence"/>
</dbReference>
<dbReference type="InterPro" id="IPR046455">
    <property type="entry name" value="Sec7/BIG1-like_C"/>
</dbReference>
<keyword evidence="2" id="KW-0963">Cytoplasm</keyword>
<dbReference type="PROSITE" id="PS50190">
    <property type="entry name" value="SEC7"/>
    <property type="match status" value="1"/>
</dbReference>
<dbReference type="Pfam" id="PF16213">
    <property type="entry name" value="DCB"/>
    <property type="match status" value="1"/>
</dbReference>
<evidence type="ECO:0000313" key="8">
    <source>
        <dbReference type="EMBL" id="KAG2171536.1"/>
    </source>
</evidence>
<dbReference type="Gene3D" id="1.10.1000.11">
    <property type="entry name" value="Arf Nucleotide-binding Site Opener,domain 2"/>
    <property type="match status" value="1"/>
</dbReference>
<dbReference type="InterPro" id="IPR032629">
    <property type="entry name" value="DCB_dom"/>
</dbReference>